<comment type="caution">
    <text evidence="1">The sequence shown here is derived from an EMBL/GenBank/DDBJ whole genome shotgun (WGS) entry which is preliminary data.</text>
</comment>
<evidence type="ECO:0000313" key="1">
    <source>
        <dbReference type="EMBL" id="GEU93790.1"/>
    </source>
</evidence>
<dbReference type="PANTHER" id="PTHR48462:SF1">
    <property type="entry name" value="PROTEIN, PUTATIVE-RELATED"/>
    <property type="match status" value="1"/>
</dbReference>
<dbReference type="AlphaFoldDB" id="A0A6L2P5Q3"/>
<organism evidence="1">
    <name type="scientific">Tanacetum cinerariifolium</name>
    <name type="common">Dalmatian daisy</name>
    <name type="synonym">Chrysanthemum cinerariifolium</name>
    <dbReference type="NCBI Taxonomy" id="118510"/>
    <lineage>
        <taxon>Eukaryota</taxon>
        <taxon>Viridiplantae</taxon>
        <taxon>Streptophyta</taxon>
        <taxon>Embryophyta</taxon>
        <taxon>Tracheophyta</taxon>
        <taxon>Spermatophyta</taxon>
        <taxon>Magnoliopsida</taxon>
        <taxon>eudicotyledons</taxon>
        <taxon>Gunneridae</taxon>
        <taxon>Pentapetalae</taxon>
        <taxon>asterids</taxon>
        <taxon>campanulids</taxon>
        <taxon>Asterales</taxon>
        <taxon>Asteraceae</taxon>
        <taxon>Asteroideae</taxon>
        <taxon>Anthemideae</taxon>
        <taxon>Anthemidinae</taxon>
        <taxon>Tanacetum</taxon>
    </lineage>
</organism>
<sequence length="432" mass="49232">MEDHTSSWLRVVMISGLGQNMNDHVVSCTGIIGIKHQHNGVRDTLVDICFRSWISVGEEVDIGLGGGCDKPLRHADTLLYFWDEGIDVCVDLTGYSHLTQTVMVDFMPGRAVIDATHRKRAKYEAKCADIRYGFLLFSFSSLGELEKDTAPRVLVTCRSRQIVLVGNENEHIPLYYHIVNNLQIQFGREEFCLVTGLRFEVEYWADYDNDEDPILFRRRVFPSSLDGEHITSKIVETLIDSKLFDRLHGDNALSLLLCRHFATCVCRCGGFSYSTMASNPNNVRLTVLTKLQEVLDEEAILEQQFLDLMHRFADRFTDCRVEINNLMVLQDHPLIDYGKDNNCTIEFDAFGFSVKDFLTRRILLQCDSSGDLYLVTKASTLPTALVSTSSSTWHQCRGHPEDEVLHSLDSRHFISCNKFLHIYAMHANLVNM</sequence>
<dbReference type="EMBL" id="BKCJ010010930">
    <property type="protein sequence ID" value="GEU93790.1"/>
    <property type="molecule type" value="Genomic_DNA"/>
</dbReference>
<protein>
    <submittedName>
        <fullName evidence="1">Ribonuclease H-like domain-containing protein</fullName>
    </submittedName>
</protein>
<name>A0A6L2P5Q3_TANCI</name>
<proteinExistence type="predicted"/>
<reference evidence="1" key="1">
    <citation type="journal article" date="2019" name="Sci. Rep.">
        <title>Draft genome of Tanacetum cinerariifolium, the natural source of mosquito coil.</title>
        <authorList>
            <person name="Yamashiro T."/>
            <person name="Shiraishi A."/>
            <person name="Satake H."/>
            <person name="Nakayama K."/>
        </authorList>
    </citation>
    <scope>NUCLEOTIDE SEQUENCE</scope>
</reference>
<gene>
    <name evidence="1" type="ORF">Tci_065768</name>
</gene>
<accession>A0A6L2P5Q3</accession>
<dbReference type="PANTHER" id="PTHR48462">
    <property type="entry name" value="PROTEIN, PUTATIVE-RELATED"/>
    <property type="match status" value="1"/>
</dbReference>